<keyword evidence="3" id="KW-1185">Reference proteome</keyword>
<dbReference type="InterPro" id="IPR036047">
    <property type="entry name" value="F-box-like_dom_sf"/>
</dbReference>
<evidence type="ECO:0000259" key="1">
    <source>
        <dbReference type="PROSITE" id="PS50181"/>
    </source>
</evidence>
<proteinExistence type="predicted"/>
<name>A0A9Q1KPM5_9CARY</name>
<dbReference type="OrthoDB" id="1867629at2759"/>
<dbReference type="SMART" id="SM00256">
    <property type="entry name" value="FBOX"/>
    <property type="match status" value="1"/>
</dbReference>
<comment type="caution">
    <text evidence="2">The sequence shown here is derived from an EMBL/GenBank/DDBJ whole genome shotgun (WGS) entry which is preliminary data.</text>
</comment>
<dbReference type="InterPro" id="IPR050796">
    <property type="entry name" value="SCF_F-box_component"/>
</dbReference>
<dbReference type="PANTHER" id="PTHR31672">
    <property type="entry name" value="BNACNNG10540D PROTEIN"/>
    <property type="match status" value="1"/>
</dbReference>
<reference evidence="2" key="1">
    <citation type="submission" date="2022-04" db="EMBL/GenBank/DDBJ databases">
        <title>Carnegiea gigantea Genome sequencing and assembly v2.</title>
        <authorList>
            <person name="Copetti D."/>
            <person name="Sanderson M.J."/>
            <person name="Burquez A."/>
            <person name="Wojciechowski M.F."/>
        </authorList>
    </citation>
    <scope>NUCLEOTIDE SEQUENCE</scope>
    <source>
        <strain evidence="2">SGP5-SGP5p</strain>
        <tissue evidence="2">Aerial part</tissue>
    </source>
</reference>
<dbReference type="PROSITE" id="PS50181">
    <property type="entry name" value="FBOX"/>
    <property type="match status" value="1"/>
</dbReference>
<dbReference type="InterPro" id="IPR006527">
    <property type="entry name" value="F-box-assoc_dom_typ1"/>
</dbReference>
<accession>A0A9Q1KPM5</accession>
<sequence>MCGFSFDSKNNDYKFLVYKHMYFPSIVTVAHAELHALSTNKWWIRLPLTGFPKYDSIPSKRMGFLASQRSSIAFIHDYPLGGSSKSFDVWVQGYTVSGSLNTPSILERQLLSEANHGKLVAYDDPITQDMKEIQGCRFEYIMQVLVCLQRDGDDGESEQDREGKTAEGITIPKMPMVDFLPEDVIQEILARLPVKSLARFKCTSKSWLDLITNPHFIIRHFIGTNNNHESLLISHLRHGKRQVLSSLCYEDPEIESKCFQLSYANPNGEFHNYAQIIGPCNGVFCLFDGKDNILLWNPATRDLKLLPQSHVEPPTNAYPFDICVGFGFDAKNDDYKAVAYKHMCLPSSATIAHAEMYSLRTNNWREVDVGEEFQPTGNLPHSPCNPSIDGVFSWFEIDNHVEKVIFSFDMKEEVFMKTQFPDYDGIPSKRVNGCLASLRSSLAFIQYPLETVSKSFDVWVLGEYGVRDSWTKQLSIGPILGARAPLAFWKNGELLFEDACGKLVSYNPITRDTKELQTHGVKHFLQVVPYKESLVHLKESDGDREQDQVEAPFSICECEDDI</sequence>
<dbReference type="CDD" id="cd22157">
    <property type="entry name" value="F-box_AtFBW1-like"/>
    <property type="match status" value="1"/>
</dbReference>
<dbReference type="Gene3D" id="1.20.1280.50">
    <property type="match status" value="1"/>
</dbReference>
<dbReference type="Proteomes" id="UP001153076">
    <property type="component" value="Unassembled WGS sequence"/>
</dbReference>
<evidence type="ECO:0000313" key="2">
    <source>
        <dbReference type="EMBL" id="KAJ8446541.1"/>
    </source>
</evidence>
<dbReference type="Pfam" id="PF07734">
    <property type="entry name" value="FBA_1"/>
    <property type="match status" value="1"/>
</dbReference>
<evidence type="ECO:0000313" key="3">
    <source>
        <dbReference type="Proteomes" id="UP001153076"/>
    </source>
</evidence>
<dbReference type="EMBL" id="JAKOGI010000052">
    <property type="protein sequence ID" value="KAJ8446541.1"/>
    <property type="molecule type" value="Genomic_DNA"/>
</dbReference>
<dbReference type="InterPro" id="IPR001810">
    <property type="entry name" value="F-box_dom"/>
</dbReference>
<feature type="domain" description="F-box" evidence="1">
    <location>
        <begin position="174"/>
        <end position="221"/>
    </location>
</feature>
<dbReference type="AlphaFoldDB" id="A0A9Q1KPM5"/>
<dbReference type="SUPFAM" id="SSF81383">
    <property type="entry name" value="F-box domain"/>
    <property type="match status" value="1"/>
</dbReference>
<dbReference type="NCBIfam" id="TIGR01640">
    <property type="entry name" value="F_box_assoc_1"/>
    <property type="match status" value="1"/>
</dbReference>
<dbReference type="Pfam" id="PF00646">
    <property type="entry name" value="F-box"/>
    <property type="match status" value="1"/>
</dbReference>
<gene>
    <name evidence="2" type="ORF">Cgig2_019694</name>
</gene>
<dbReference type="PANTHER" id="PTHR31672:SF13">
    <property type="entry name" value="F-BOX PROTEIN CPR30-LIKE"/>
    <property type="match status" value="1"/>
</dbReference>
<protein>
    <recommendedName>
        <fullName evidence="1">F-box domain-containing protein</fullName>
    </recommendedName>
</protein>
<organism evidence="2 3">
    <name type="scientific">Carnegiea gigantea</name>
    <dbReference type="NCBI Taxonomy" id="171969"/>
    <lineage>
        <taxon>Eukaryota</taxon>
        <taxon>Viridiplantae</taxon>
        <taxon>Streptophyta</taxon>
        <taxon>Embryophyta</taxon>
        <taxon>Tracheophyta</taxon>
        <taxon>Spermatophyta</taxon>
        <taxon>Magnoliopsida</taxon>
        <taxon>eudicotyledons</taxon>
        <taxon>Gunneridae</taxon>
        <taxon>Pentapetalae</taxon>
        <taxon>Caryophyllales</taxon>
        <taxon>Cactineae</taxon>
        <taxon>Cactaceae</taxon>
        <taxon>Cactoideae</taxon>
        <taxon>Echinocereeae</taxon>
        <taxon>Carnegiea</taxon>
    </lineage>
</organism>
<dbReference type="InterPro" id="IPR017451">
    <property type="entry name" value="F-box-assoc_interact_dom"/>
</dbReference>